<dbReference type="SMART" id="SM00244">
    <property type="entry name" value="PHB"/>
    <property type="match status" value="1"/>
</dbReference>
<evidence type="ECO:0000256" key="1">
    <source>
        <dbReference type="SAM" id="Coils"/>
    </source>
</evidence>
<sequence>MQKISKKEINSILISILIIVIAAIFYANTYTVVTGEVAIISDFGKVSKVELAGIHFKIPFVQEKVNLETRERTYLFTKPGYFRTFDKVEIDTDNSITVSTKDIQSVNIELTVQISVTDPMMLYKSFRGMHEERFIRPRVREIVQATIAKYTIEEFISKRTEISAIIYNNLKDDFKEYGLSVSNISIVNHDFSDEYEQAIEQKKVAEQAVEKAKAEQEKLAVEAANRVKLAEFKLKEKTLQAEANLVESKSLTPQFLEKMKIEKWDGVLPKVQGDTKTILPESLLK</sequence>
<dbReference type="Gene3D" id="3.30.479.30">
    <property type="entry name" value="Band 7 domain"/>
    <property type="match status" value="1"/>
</dbReference>
<evidence type="ECO:0000256" key="2">
    <source>
        <dbReference type="SAM" id="Phobius"/>
    </source>
</evidence>
<evidence type="ECO:0000313" key="4">
    <source>
        <dbReference type="EMBL" id="VWL85333.1"/>
    </source>
</evidence>
<dbReference type="InterPro" id="IPR000163">
    <property type="entry name" value="Prohibitin"/>
</dbReference>
<feature type="coiled-coil region" evidence="1">
    <location>
        <begin position="188"/>
        <end position="222"/>
    </location>
</feature>
<keyword evidence="2" id="KW-0812">Transmembrane</keyword>
<evidence type="ECO:0000259" key="3">
    <source>
        <dbReference type="SMART" id="SM00244"/>
    </source>
</evidence>
<name>A0A6I8MAW9_9FUSO</name>
<dbReference type="SUPFAM" id="SSF117892">
    <property type="entry name" value="Band 7/SPFH domain"/>
    <property type="match status" value="1"/>
</dbReference>
<dbReference type="Pfam" id="PF01145">
    <property type="entry name" value="Band_7"/>
    <property type="match status" value="1"/>
</dbReference>
<organism evidence="4 5">
    <name type="scientific">Oceanivirga miroungae</name>
    <dbReference type="NCBI Taxonomy" id="1130046"/>
    <lineage>
        <taxon>Bacteria</taxon>
        <taxon>Fusobacteriati</taxon>
        <taxon>Fusobacteriota</taxon>
        <taxon>Fusobacteriia</taxon>
        <taxon>Fusobacteriales</taxon>
        <taxon>Leptotrichiaceae</taxon>
        <taxon>Oceanivirga</taxon>
    </lineage>
</organism>
<feature type="domain" description="Band 7" evidence="3">
    <location>
        <begin position="27"/>
        <end position="203"/>
    </location>
</feature>
<dbReference type="PANTHER" id="PTHR23222:SF0">
    <property type="entry name" value="PROHIBITIN 1"/>
    <property type="match status" value="1"/>
</dbReference>
<keyword evidence="5" id="KW-1185">Reference proteome</keyword>
<accession>A0A6I8MAW9</accession>
<dbReference type="EMBL" id="CABWIB010000001">
    <property type="protein sequence ID" value="VWL85333.1"/>
    <property type="molecule type" value="Genomic_DNA"/>
</dbReference>
<dbReference type="InterPro" id="IPR036013">
    <property type="entry name" value="Band_7/SPFH_dom_sf"/>
</dbReference>
<dbReference type="RefSeq" id="WP_156683340.1">
    <property type="nucleotide sequence ID" value="NZ_CABWIB010000001.1"/>
</dbReference>
<proteinExistence type="predicted"/>
<keyword evidence="1" id="KW-0175">Coiled coil</keyword>
<dbReference type="PRINTS" id="PR00679">
    <property type="entry name" value="PROHIBITIN"/>
</dbReference>
<dbReference type="AlphaFoldDB" id="A0A6I8MAW9"/>
<keyword evidence="2" id="KW-1133">Transmembrane helix</keyword>
<feature type="transmembrane region" description="Helical" evidence="2">
    <location>
        <begin position="12"/>
        <end position="33"/>
    </location>
</feature>
<dbReference type="InterPro" id="IPR001107">
    <property type="entry name" value="Band_7"/>
</dbReference>
<dbReference type="GO" id="GO:0016020">
    <property type="term" value="C:membrane"/>
    <property type="evidence" value="ECO:0007669"/>
    <property type="project" value="InterPro"/>
</dbReference>
<keyword evidence="2" id="KW-0472">Membrane</keyword>
<dbReference type="CDD" id="cd03401">
    <property type="entry name" value="SPFH_prohibitin"/>
    <property type="match status" value="1"/>
</dbReference>
<dbReference type="Proteomes" id="UP000419017">
    <property type="component" value="Unassembled WGS sequence"/>
</dbReference>
<evidence type="ECO:0000313" key="5">
    <source>
        <dbReference type="Proteomes" id="UP000419017"/>
    </source>
</evidence>
<reference evidence="4 5" key="1">
    <citation type="submission" date="2019-10" db="EMBL/GenBank/DDBJ databases">
        <authorList>
            <person name="Blom J."/>
        </authorList>
    </citation>
    <scope>NUCLEOTIDE SEQUENCE [LARGE SCALE GENOMIC DNA]</scope>
    <source>
        <strain evidence="4 5">ES3154-GLU</strain>
    </source>
</reference>
<dbReference type="PANTHER" id="PTHR23222">
    <property type="entry name" value="PROHIBITIN"/>
    <property type="match status" value="1"/>
</dbReference>
<gene>
    <name evidence="4" type="ORF">OMES3154_00617</name>
</gene>
<protein>
    <recommendedName>
        <fullName evidence="3">Band 7 domain-containing protein</fullName>
    </recommendedName>
</protein>